<keyword evidence="3" id="KW-1185">Reference proteome</keyword>
<reference evidence="2" key="1">
    <citation type="journal article" date="2020" name="Stud. Mycol.">
        <title>101 Dothideomycetes genomes: a test case for predicting lifestyles and emergence of pathogens.</title>
        <authorList>
            <person name="Haridas S."/>
            <person name="Albert R."/>
            <person name="Binder M."/>
            <person name="Bloem J."/>
            <person name="Labutti K."/>
            <person name="Salamov A."/>
            <person name="Andreopoulos B."/>
            <person name="Baker S."/>
            <person name="Barry K."/>
            <person name="Bills G."/>
            <person name="Bluhm B."/>
            <person name="Cannon C."/>
            <person name="Castanera R."/>
            <person name="Culley D."/>
            <person name="Daum C."/>
            <person name="Ezra D."/>
            <person name="Gonzalez J."/>
            <person name="Henrissat B."/>
            <person name="Kuo A."/>
            <person name="Liang C."/>
            <person name="Lipzen A."/>
            <person name="Lutzoni F."/>
            <person name="Magnuson J."/>
            <person name="Mondo S."/>
            <person name="Nolan M."/>
            <person name="Ohm R."/>
            <person name="Pangilinan J."/>
            <person name="Park H.-J."/>
            <person name="Ramirez L."/>
            <person name="Alfaro M."/>
            <person name="Sun H."/>
            <person name="Tritt A."/>
            <person name="Yoshinaga Y."/>
            <person name="Zwiers L.-H."/>
            <person name="Turgeon B."/>
            <person name="Goodwin S."/>
            <person name="Spatafora J."/>
            <person name="Crous P."/>
            <person name="Grigoriev I."/>
        </authorList>
    </citation>
    <scope>NUCLEOTIDE SEQUENCE</scope>
    <source>
        <strain evidence="2">CBS 125425</strain>
    </source>
</reference>
<comment type="caution">
    <text evidence="2">The sequence shown here is derived from an EMBL/GenBank/DDBJ whole genome shotgun (WGS) entry which is preliminary data.</text>
</comment>
<dbReference type="Proteomes" id="UP000799444">
    <property type="component" value="Unassembled WGS sequence"/>
</dbReference>
<evidence type="ECO:0000313" key="2">
    <source>
        <dbReference type="EMBL" id="KAF2738132.1"/>
    </source>
</evidence>
<evidence type="ECO:0000313" key="3">
    <source>
        <dbReference type="Proteomes" id="UP000799444"/>
    </source>
</evidence>
<dbReference type="OrthoDB" id="3553147at2759"/>
<sequence>MNSRLIASLRLICRGSSSSNPLAHVIDNKDIEDIISRITPDNNARRSMAQSDVNRLTNLRYTRLLGSDWFRLLIVSPGKFELPLVVNIGQIPRDLASFTYEALSYSWRDGQPSFHDETNSDLIVYNDMKANITRNLAKALRHVRYQDKPRVIWVDALCIN</sequence>
<accession>A0A9P4V353</accession>
<dbReference type="AlphaFoldDB" id="A0A9P4V353"/>
<evidence type="ECO:0000259" key="1">
    <source>
        <dbReference type="Pfam" id="PF06985"/>
    </source>
</evidence>
<feature type="domain" description="Heterokaryon incompatibility" evidence="1">
    <location>
        <begin position="100"/>
        <end position="160"/>
    </location>
</feature>
<dbReference type="PANTHER" id="PTHR24148">
    <property type="entry name" value="ANKYRIN REPEAT DOMAIN-CONTAINING PROTEIN 39 HOMOLOG-RELATED"/>
    <property type="match status" value="1"/>
</dbReference>
<dbReference type="PANTHER" id="PTHR24148:SF64">
    <property type="entry name" value="HETEROKARYON INCOMPATIBILITY DOMAIN-CONTAINING PROTEIN"/>
    <property type="match status" value="1"/>
</dbReference>
<gene>
    <name evidence="2" type="ORF">EJ04DRAFT_70894</name>
</gene>
<dbReference type="EMBL" id="ML996111">
    <property type="protein sequence ID" value="KAF2738132.1"/>
    <property type="molecule type" value="Genomic_DNA"/>
</dbReference>
<protein>
    <recommendedName>
        <fullName evidence="1">Heterokaryon incompatibility domain-containing protein</fullName>
    </recommendedName>
</protein>
<name>A0A9P4V353_9PLEO</name>
<dbReference type="InterPro" id="IPR052895">
    <property type="entry name" value="HetReg/Transcr_Mod"/>
</dbReference>
<organism evidence="2 3">
    <name type="scientific">Polyplosphaeria fusca</name>
    <dbReference type="NCBI Taxonomy" id="682080"/>
    <lineage>
        <taxon>Eukaryota</taxon>
        <taxon>Fungi</taxon>
        <taxon>Dikarya</taxon>
        <taxon>Ascomycota</taxon>
        <taxon>Pezizomycotina</taxon>
        <taxon>Dothideomycetes</taxon>
        <taxon>Pleosporomycetidae</taxon>
        <taxon>Pleosporales</taxon>
        <taxon>Tetraplosphaeriaceae</taxon>
        <taxon>Polyplosphaeria</taxon>
    </lineage>
</organism>
<dbReference type="InterPro" id="IPR010730">
    <property type="entry name" value="HET"/>
</dbReference>
<dbReference type="Pfam" id="PF06985">
    <property type="entry name" value="HET"/>
    <property type="match status" value="1"/>
</dbReference>
<proteinExistence type="predicted"/>